<evidence type="ECO:0000313" key="2">
    <source>
        <dbReference type="Proteomes" id="UP000472263"/>
    </source>
</evidence>
<reference evidence="1" key="3">
    <citation type="submission" date="2025-09" db="UniProtKB">
        <authorList>
            <consortium name="Ensembl"/>
        </authorList>
    </citation>
    <scope>IDENTIFICATION</scope>
</reference>
<organism evidence="1 2">
    <name type="scientific">Myripristis murdjan</name>
    <name type="common">pinecone soldierfish</name>
    <dbReference type="NCBI Taxonomy" id="586833"/>
    <lineage>
        <taxon>Eukaryota</taxon>
        <taxon>Metazoa</taxon>
        <taxon>Chordata</taxon>
        <taxon>Craniata</taxon>
        <taxon>Vertebrata</taxon>
        <taxon>Euteleostomi</taxon>
        <taxon>Actinopterygii</taxon>
        <taxon>Neopterygii</taxon>
        <taxon>Teleostei</taxon>
        <taxon>Neoteleostei</taxon>
        <taxon>Acanthomorphata</taxon>
        <taxon>Holocentriformes</taxon>
        <taxon>Holocentridae</taxon>
        <taxon>Myripristis</taxon>
    </lineage>
</organism>
<accession>A0A667XF26</accession>
<dbReference type="Ensembl" id="ENSMMDT00005016826.1">
    <property type="protein sequence ID" value="ENSMMDP00005016400.1"/>
    <property type="gene ID" value="ENSMMDG00005008305.1"/>
</dbReference>
<dbReference type="Proteomes" id="UP000472263">
    <property type="component" value="Chromosome 22"/>
</dbReference>
<evidence type="ECO:0000313" key="1">
    <source>
        <dbReference type="Ensembl" id="ENSMMDP00005016400.1"/>
    </source>
</evidence>
<reference evidence="1" key="1">
    <citation type="submission" date="2019-06" db="EMBL/GenBank/DDBJ databases">
        <authorList>
            <consortium name="Wellcome Sanger Institute Data Sharing"/>
        </authorList>
    </citation>
    <scope>NUCLEOTIDE SEQUENCE [LARGE SCALE GENOMIC DNA]</scope>
</reference>
<reference evidence="1" key="2">
    <citation type="submission" date="2025-08" db="UniProtKB">
        <authorList>
            <consortium name="Ensembl"/>
        </authorList>
    </citation>
    <scope>IDENTIFICATION</scope>
</reference>
<protein>
    <submittedName>
        <fullName evidence="1">Uncharacterized protein</fullName>
    </submittedName>
</protein>
<proteinExistence type="predicted"/>
<name>A0A667XF26_9TELE</name>
<dbReference type="InParanoid" id="A0A667XF26"/>
<sequence>MVSLCGVHGNGDPFYLNGPRSFPVEMKELVTELAGPLSPTFHSKYFQVESRMTACMYESVGVHTDTHRHFSSPSAISR</sequence>
<dbReference type="AlphaFoldDB" id="A0A667XF26"/>
<keyword evidence="2" id="KW-1185">Reference proteome</keyword>